<organism evidence="1 2">
    <name type="scientific">Agathobacter rectalis</name>
    <dbReference type="NCBI Taxonomy" id="39491"/>
    <lineage>
        <taxon>Bacteria</taxon>
        <taxon>Bacillati</taxon>
        <taxon>Bacillota</taxon>
        <taxon>Clostridia</taxon>
        <taxon>Lachnospirales</taxon>
        <taxon>Lachnospiraceae</taxon>
        <taxon>Agathobacter</taxon>
    </lineage>
</organism>
<proteinExistence type="predicted"/>
<accession>A0A173TS24</accession>
<evidence type="ECO:0000313" key="1">
    <source>
        <dbReference type="EMBL" id="CUN05006.1"/>
    </source>
</evidence>
<dbReference type="AlphaFoldDB" id="A0A173TS24"/>
<protein>
    <submittedName>
        <fullName evidence="1">Uncharacterized protein</fullName>
    </submittedName>
</protein>
<gene>
    <name evidence="1" type="ORF">ERS852580_01751</name>
</gene>
<sequence>MGMLEAKNIGKDTNYWLIRPGINNICFEQFKRDSVVAIGWDRIGNINSDTIVELEKIKYIVAHEYEDLLQEKKGTRERRRKISDIASKIYRFLYEIKIGDIVICPGNDSVLIGKIQGKVYISDGKYKVSDSKDNDEYIGNLNKVRNVEWINEIKRENLEPNIKLELRVVHGLSQINRMQVISEINRAIYSFYTYNNETHSIYRIKNQEDIEFVKYAKFIECINAVYERIGETDQISEHNLYIKSNINSPGPIDIFGTPDLVYRITEMVEIILKKGNIENASESDENWISEMQDKYNGNYDDYVFPSGGSV</sequence>
<name>A0A173TS24_9FIRM</name>
<dbReference type="OrthoDB" id="2328079at2"/>
<dbReference type="RefSeq" id="WP_055238069.1">
    <property type="nucleotide sequence ID" value="NZ_CYXM01000007.1"/>
</dbReference>
<dbReference type="Proteomes" id="UP000095673">
    <property type="component" value="Unassembled WGS sequence"/>
</dbReference>
<dbReference type="EMBL" id="CYXM01000007">
    <property type="protein sequence ID" value="CUN05006.1"/>
    <property type="molecule type" value="Genomic_DNA"/>
</dbReference>
<reference evidence="1 2" key="1">
    <citation type="submission" date="2015-09" db="EMBL/GenBank/DDBJ databases">
        <authorList>
            <consortium name="Pathogen Informatics"/>
        </authorList>
    </citation>
    <scope>NUCLEOTIDE SEQUENCE [LARGE SCALE GENOMIC DNA]</scope>
    <source>
        <strain evidence="1 2">2789STDY5834968</strain>
    </source>
</reference>
<evidence type="ECO:0000313" key="2">
    <source>
        <dbReference type="Proteomes" id="UP000095673"/>
    </source>
</evidence>